<comment type="caution">
    <text evidence="10">The sequence shown here is derived from an EMBL/GenBank/DDBJ whole genome shotgun (WGS) entry which is preliminary data.</text>
</comment>
<feature type="region of interest" description="Disordered" evidence="8">
    <location>
        <begin position="99"/>
        <end position="124"/>
    </location>
</feature>
<proteinExistence type="predicted"/>
<dbReference type="AlphaFoldDB" id="A0A8S3Z5P6"/>
<evidence type="ECO:0000256" key="7">
    <source>
        <dbReference type="PROSITE-ProRule" id="PRU00042"/>
    </source>
</evidence>
<evidence type="ECO:0000313" key="10">
    <source>
        <dbReference type="EMBL" id="CAG5124754.1"/>
    </source>
</evidence>
<dbReference type="GO" id="GO:0008270">
    <property type="term" value="F:zinc ion binding"/>
    <property type="evidence" value="ECO:0007669"/>
    <property type="project" value="UniProtKB-KW"/>
</dbReference>
<dbReference type="Pfam" id="PF00096">
    <property type="entry name" value="zf-C2H2"/>
    <property type="match status" value="5"/>
</dbReference>
<keyword evidence="6" id="KW-0539">Nucleus</keyword>
<feature type="compositionally biased region" description="Basic and acidic residues" evidence="8">
    <location>
        <begin position="99"/>
        <end position="112"/>
    </location>
</feature>
<dbReference type="Gene3D" id="3.30.160.60">
    <property type="entry name" value="Classic Zinc Finger"/>
    <property type="match status" value="4"/>
</dbReference>
<dbReference type="FunFam" id="3.30.160.60:FF:000126">
    <property type="entry name" value="Mds1 and evi1 complex locus protein"/>
    <property type="match status" value="1"/>
</dbReference>
<reference evidence="10" key="1">
    <citation type="submission" date="2021-04" db="EMBL/GenBank/DDBJ databases">
        <authorList>
            <consortium name="Molecular Ecology Group"/>
        </authorList>
    </citation>
    <scope>NUCLEOTIDE SEQUENCE</scope>
</reference>
<sequence>MAVQVNEQLLYKSILGVQPQNHMFPYARQALYPTFECDTMARQHLASGPTQACTQSGDFCQSEIDLRPQETFTCLDLETRMMRVRQQVAGSILDMERRTAATRGVDDHDRDNSSTGTRISDLDDQSNGSYTELVEYVSGGDYMCDECPKSFQWKANLQRHQLTHDADRKFPCENCDKVFTDPSNLQRHIRSQHLGARSHACSECGKTFATSSGLKQHQHIHSSFKPFQCEVCLKAYTQFSNLCRHKRMHADCRQQIICKDCGQAFSTLTSLSKHKRFCEGSLGGRKDVDYSWDTMSTVSGADGSGHLPSPLFSYTYTDPAPYQLPFSVHSHFNTIPFHMPRELPAIVSGSALSRSPDFFSASHGQHSSVKTDKRAHR</sequence>
<dbReference type="SUPFAM" id="SSF57667">
    <property type="entry name" value="beta-beta-alpha zinc fingers"/>
    <property type="match status" value="3"/>
</dbReference>
<dbReference type="InterPro" id="IPR013087">
    <property type="entry name" value="Znf_C2H2_type"/>
</dbReference>
<gene>
    <name evidence="10" type="ORF">CUNI_LOCUS10312</name>
</gene>
<dbReference type="FunFam" id="3.30.160.60:FF:000150">
    <property type="entry name" value="Mds1 and evi1 complex locus protein"/>
    <property type="match status" value="1"/>
</dbReference>
<dbReference type="PANTHER" id="PTHR16515">
    <property type="entry name" value="PR DOMAIN ZINC FINGER PROTEIN"/>
    <property type="match status" value="1"/>
</dbReference>
<dbReference type="GO" id="GO:0005634">
    <property type="term" value="C:nucleus"/>
    <property type="evidence" value="ECO:0007669"/>
    <property type="project" value="UniProtKB-SubCell"/>
</dbReference>
<feature type="non-terminal residue" evidence="10">
    <location>
        <position position="377"/>
    </location>
</feature>
<feature type="domain" description="C2H2-type" evidence="9">
    <location>
        <begin position="199"/>
        <end position="226"/>
    </location>
</feature>
<feature type="domain" description="C2H2-type" evidence="9">
    <location>
        <begin position="142"/>
        <end position="169"/>
    </location>
</feature>
<evidence type="ECO:0000256" key="2">
    <source>
        <dbReference type="ARBA" id="ARBA00022723"/>
    </source>
</evidence>
<dbReference type="OrthoDB" id="10004641at2759"/>
<evidence type="ECO:0000313" key="11">
    <source>
        <dbReference type="Proteomes" id="UP000678393"/>
    </source>
</evidence>
<dbReference type="InterPro" id="IPR050331">
    <property type="entry name" value="Zinc_finger"/>
</dbReference>
<name>A0A8S3Z5P6_9EUPU</name>
<keyword evidence="3" id="KW-0677">Repeat</keyword>
<keyword evidence="2" id="KW-0479">Metal-binding</keyword>
<keyword evidence="5" id="KW-0862">Zinc</keyword>
<dbReference type="PANTHER" id="PTHR16515:SF57">
    <property type="entry name" value="ZINC FINGER PROTEIN 154-LIKE"/>
    <property type="match status" value="1"/>
</dbReference>
<evidence type="ECO:0000256" key="1">
    <source>
        <dbReference type="ARBA" id="ARBA00004123"/>
    </source>
</evidence>
<evidence type="ECO:0000259" key="9">
    <source>
        <dbReference type="PROSITE" id="PS50157"/>
    </source>
</evidence>
<dbReference type="FunFam" id="3.30.160.60:FF:000038">
    <property type="entry name" value="Zinc finger protein 624"/>
    <property type="match status" value="1"/>
</dbReference>
<keyword evidence="4 7" id="KW-0863">Zinc-finger</keyword>
<comment type="subcellular location">
    <subcellularLocation>
        <location evidence="1">Nucleus</location>
    </subcellularLocation>
</comment>
<evidence type="ECO:0000256" key="8">
    <source>
        <dbReference type="SAM" id="MobiDB-lite"/>
    </source>
</evidence>
<protein>
    <recommendedName>
        <fullName evidence="9">C2H2-type domain-containing protein</fullName>
    </recommendedName>
</protein>
<dbReference type="SMART" id="SM00355">
    <property type="entry name" value="ZnF_C2H2"/>
    <property type="match status" value="5"/>
</dbReference>
<evidence type="ECO:0000256" key="5">
    <source>
        <dbReference type="ARBA" id="ARBA00022833"/>
    </source>
</evidence>
<dbReference type="PROSITE" id="PS00028">
    <property type="entry name" value="ZINC_FINGER_C2H2_1"/>
    <property type="match status" value="4"/>
</dbReference>
<feature type="domain" description="C2H2-type" evidence="9">
    <location>
        <begin position="170"/>
        <end position="198"/>
    </location>
</feature>
<dbReference type="InterPro" id="IPR036236">
    <property type="entry name" value="Znf_C2H2_sf"/>
</dbReference>
<evidence type="ECO:0000256" key="4">
    <source>
        <dbReference type="ARBA" id="ARBA00022771"/>
    </source>
</evidence>
<dbReference type="Proteomes" id="UP000678393">
    <property type="component" value="Unassembled WGS sequence"/>
</dbReference>
<organism evidence="10 11">
    <name type="scientific">Candidula unifasciata</name>
    <dbReference type="NCBI Taxonomy" id="100452"/>
    <lineage>
        <taxon>Eukaryota</taxon>
        <taxon>Metazoa</taxon>
        <taxon>Spiralia</taxon>
        <taxon>Lophotrochozoa</taxon>
        <taxon>Mollusca</taxon>
        <taxon>Gastropoda</taxon>
        <taxon>Heterobranchia</taxon>
        <taxon>Euthyneura</taxon>
        <taxon>Panpulmonata</taxon>
        <taxon>Eupulmonata</taxon>
        <taxon>Stylommatophora</taxon>
        <taxon>Helicina</taxon>
        <taxon>Helicoidea</taxon>
        <taxon>Geomitridae</taxon>
        <taxon>Candidula</taxon>
    </lineage>
</organism>
<feature type="domain" description="C2H2-type" evidence="9">
    <location>
        <begin position="256"/>
        <end position="287"/>
    </location>
</feature>
<dbReference type="GO" id="GO:0010468">
    <property type="term" value="P:regulation of gene expression"/>
    <property type="evidence" value="ECO:0007669"/>
    <property type="project" value="TreeGrafter"/>
</dbReference>
<dbReference type="PROSITE" id="PS50157">
    <property type="entry name" value="ZINC_FINGER_C2H2_2"/>
    <property type="match status" value="5"/>
</dbReference>
<feature type="domain" description="C2H2-type" evidence="9">
    <location>
        <begin position="227"/>
        <end position="254"/>
    </location>
</feature>
<keyword evidence="11" id="KW-1185">Reference proteome</keyword>
<evidence type="ECO:0000256" key="6">
    <source>
        <dbReference type="ARBA" id="ARBA00023242"/>
    </source>
</evidence>
<dbReference type="EMBL" id="CAJHNH020001866">
    <property type="protein sequence ID" value="CAG5124754.1"/>
    <property type="molecule type" value="Genomic_DNA"/>
</dbReference>
<evidence type="ECO:0000256" key="3">
    <source>
        <dbReference type="ARBA" id="ARBA00022737"/>
    </source>
</evidence>
<accession>A0A8S3Z5P6</accession>